<keyword evidence="1" id="KW-0812">Transmembrane</keyword>
<evidence type="ECO:0000313" key="4">
    <source>
        <dbReference type="Proteomes" id="UP000013378"/>
    </source>
</evidence>
<feature type="transmembrane region" description="Helical" evidence="1">
    <location>
        <begin position="124"/>
        <end position="144"/>
    </location>
</feature>
<dbReference type="OrthoDB" id="291892at2"/>
<comment type="caution">
    <text evidence="3">The sequence shown here is derived from an EMBL/GenBank/DDBJ whole genome shotgun (WGS) entry which is preliminary data.</text>
</comment>
<dbReference type="EMBL" id="ARZA01000282">
    <property type="protein sequence ID" value="EOC99298.1"/>
    <property type="molecule type" value="Genomic_DNA"/>
</dbReference>
<feature type="transmembrane region" description="Helical" evidence="1">
    <location>
        <begin position="68"/>
        <end position="87"/>
    </location>
</feature>
<gene>
    <name evidence="3" type="ORF">L21TH_2682</name>
</gene>
<feature type="transmembrane region" description="Helical" evidence="1">
    <location>
        <begin position="93"/>
        <end position="112"/>
    </location>
</feature>
<dbReference type="RefSeq" id="WP_006317473.1">
    <property type="nucleotide sequence ID" value="NZ_ARZA01000282.1"/>
</dbReference>
<dbReference type="AlphaFoldDB" id="R1CRG3"/>
<keyword evidence="1" id="KW-0472">Membrane</keyword>
<dbReference type="STRING" id="1304284.L21TH_2682"/>
<feature type="domain" description="VanZ-like" evidence="2">
    <location>
        <begin position="8"/>
        <end position="137"/>
    </location>
</feature>
<proteinExistence type="predicted"/>
<organism evidence="3 4">
    <name type="scientific">Caldisalinibacter kiritimatiensis</name>
    <dbReference type="NCBI Taxonomy" id="1304284"/>
    <lineage>
        <taxon>Bacteria</taxon>
        <taxon>Bacillati</taxon>
        <taxon>Bacillota</taxon>
        <taxon>Tissierellia</taxon>
        <taxon>Tissierellales</taxon>
        <taxon>Thermohalobacteraceae</taxon>
        <taxon>Caldisalinibacter</taxon>
    </lineage>
</organism>
<evidence type="ECO:0000259" key="2">
    <source>
        <dbReference type="Pfam" id="PF04892"/>
    </source>
</evidence>
<dbReference type="PIRSF" id="PIRSF019083">
    <property type="entry name" value="UCP019083_VanZ"/>
    <property type="match status" value="1"/>
</dbReference>
<dbReference type="eggNOG" id="COG5652">
    <property type="taxonomic scope" value="Bacteria"/>
</dbReference>
<feature type="transmembrane region" description="Helical" evidence="1">
    <location>
        <begin position="6"/>
        <end position="28"/>
    </location>
</feature>
<dbReference type="NCBIfam" id="NF037970">
    <property type="entry name" value="vanZ_1"/>
    <property type="match status" value="1"/>
</dbReference>
<reference evidence="3 4" key="1">
    <citation type="journal article" date="2015" name="Geomicrobiol. J.">
        <title>Caldisalinibacter kiritimatiensis gen. nov., sp. nov., a moderately thermohalophilic thiosulfate-reducing bacterium from a hypersaline microbial mat.</title>
        <authorList>
            <person name="Ben Hania W."/>
            <person name="Joseph M."/>
            <person name="Fiebig A."/>
            <person name="Bunk B."/>
            <person name="Klenk H.-P."/>
            <person name="Fardeau M.-L."/>
            <person name="Spring S."/>
        </authorList>
    </citation>
    <scope>NUCLEOTIDE SEQUENCE [LARGE SCALE GENOMIC DNA]</scope>
    <source>
        <strain evidence="3 4">L21-TH-D2</strain>
    </source>
</reference>
<evidence type="ECO:0000313" key="3">
    <source>
        <dbReference type="EMBL" id="EOC99298.1"/>
    </source>
</evidence>
<dbReference type="Proteomes" id="UP000013378">
    <property type="component" value="Unassembled WGS sequence"/>
</dbReference>
<dbReference type="InterPro" id="IPR006976">
    <property type="entry name" value="VanZ-like"/>
</dbReference>
<dbReference type="InterPro" id="IPR016747">
    <property type="entry name" value="Phosphotransbutyrylase"/>
</dbReference>
<name>R1CRG3_9FIRM</name>
<keyword evidence="1" id="KW-1133">Transmembrane helix</keyword>
<accession>R1CRG3</accession>
<keyword evidence="4" id="KW-1185">Reference proteome</keyword>
<sequence>MLKKLFYIFLIILWMNVIFSFSSEIGYVSDSKSSNIAKHVYKSFEKVEFNAPLNVKDLNYIIRKIGHVTEYFILTILILGFLNTLNLRDKYKYLIAIIIPSIYACIDEYNQIFISGRDGSIKDVAIDIIGILGGILVNLCINKLRKELYSRM</sequence>
<protein>
    <submittedName>
        <fullName evidence="3">Putative phosphotransbutyrylase</fullName>
    </submittedName>
</protein>
<evidence type="ECO:0000256" key="1">
    <source>
        <dbReference type="SAM" id="Phobius"/>
    </source>
</evidence>
<dbReference type="Pfam" id="PF04892">
    <property type="entry name" value="VanZ"/>
    <property type="match status" value="1"/>
</dbReference>